<dbReference type="PROSITE" id="PS51257">
    <property type="entry name" value="PROKAR_LIPOPROTEIN"/>
    <property type="match status" value="1"/>
</dbReference>
<accession>A0A1M7ZD59</accession>
<dbReference type="AlphaFoldDB" id="A0A1M7ZD59"/>
<proteinExistence type="predicted"/>
<keyword evidence="2" id="KW-1185">Reference proteome</keyword>
<gene>
    <name evidence="1" type="ORF">SAMN04488108_2325</name>
</gene>
<dbReference type="Gene3D" id="3.40.1000.10">
    <property type="entry name" value="Mog1/PsbP, alpha/beta/alpha sandwich"/>
    <property type="match status" value="1"/>
</dbReference>
<evidence type="ECO:0000313" key="2">
    <source>
        <dbReference type="Proteomes" id="UP000184609"/>
    </source>
</evidence>
<dbReference type="EMBL" id="FRXN01000003">
    <property type="protein sequence ID" value="SHO62804.1"/>
    <property type="molecule type" value="Genomic_DNA"/>
</dbReference>
<dbReference type="STRING" id="1073327.SAMN04488108_2325"/>
<protein>
    <recommendedName>
        <fullName evidence="3">Lipoprotein</fullName>
    </recommendedName>
</protein>
<evidence type="ECO:0008006" key="3">
    <source>
        <dbReference type="Google" id="ProtNLM"/>
    </source>
</evidence>
<dbReference type="Proteomes" id="UP000184609">
    <property type="component" value="Unassembled WGS sequence"/>
</dbReference>
<organism evidence="1 2">
    <name type="scientific">Algoriphagus zhangzhouensis</name>
    <dbReference type="NCBI Taxonomy" id="1073327"/>
    <lineage>
        <taxon>Bacteria</taxon>
        <taxon>Pseudomonadati</taxon>
        <taxon>Bacteroidota</taxon>
        <taxon>Cytophagia</taxon>
        <taxon>Cytophagales</taxon>
        <taxon>Cyclobacteriaceae</taxon>
        <taxon>Algoriphagus</taxon>
    </lineage>
</organism>
<name>A0A1M7ZD59_9BACT</name>
<evidence type="ECO:0000313" key="1">
    <source>
        <dbReference type="EMBL" id="SHO62804.1"/>
    </source>
</evidence>
<dbReference type="RefSeq" id="WP_073571976.1">
    <property type="nucleotide sequence ID" value="NZ_FRXN01000003.1"/>
</dbReference>
<sequence>MRHHPIYSIITLFLFSFLLLSCSNDRPDIIQTKSGLYGSSEGKFLAKFPREPGVSIQNNSWGSESIETVTFNTNLGGEHYYVVSYTDLPKAILESWDVESLFDQSTKTMAATFGNFSVSERSEVKLHGFEKCVNYTLSSTSKDINSVVYLRLAKNGTRIYTVSFAGLRRIPESSKINEFIESFRLYEPNETAK</sequence>
<reference evidence="2" key="1">
    <citation type="submission" date="2016-12" db="EMBL/GenBank/DDBJ databases">
        <authorList>
            <person name="Varghese N."/>
            <person name="Submissions S."/>
        </authorList>
    </citation>
    <scope>NUCLEOTIDE SEQUENCE [LARGE SCALE GENOMIC DNA]</scope>
    <source>
        <strain evidence="2">DSM 25035</strain>
    </source>
</reference>